<gene>
    <name evidence="4" type="ORF">E4O86_22315</name>
</gene>
<dbReference type="SUPFAM" id="SSF47090">
    <property type="entry name" value="PGBD-like"/>
    <property type="match status" value="1"/>
</dbReference>
<evidence type="ECO:0000256" key="2">
    <source>
        <dbReference type="SAM" id="SignalP"/>
    </source>
</evidence>
<feature type="non-terminal residue" evidence="4">
    <location>
        <position position="474"/>
    </location>
</feature>
<keyword evidence="5" id="KW-1185">Reference proteome</keyword>
<dbReference type="Proteomes" id="UP000773614">
    <property type="component" value="Unassembled WGS sequence"/>
</dbReference>
<feature type="region of interest" description="Disordered" evidence="1">
    <location>
        <begin position="57"/>
        <end position="81"/>
    </location>
</feature>
<dbReference type="RefSeq" id="WP_161142757.1">
    <property type="nucleotide sequence ID" value="NZ_SPKJ01000173.1"/>
</dbReference>
<evidence type="ECO:0000313" key="5">
    <source>
        <dbReference type="Proteomes" id="UP000773614"/>
    </source>
</evidence>
<name>A0A964T8J2_9HYPH</name>
<dbReference type="EMBL" id="SPKJ01000173">
    <property type="protein sequence ID" value="MYZ50439.1"/>
    <property type="molecule type" value="Genomic_DNA"/>
</dbReference>
<keyword evidence="2" id="KW-0732">Signal</keyword>
<feature type="chain" id="PRO_5037883946" evidence="2">
    <location>
        <begin position="30"/>
        <end position="474"/>
    </location>
</feature>
<dbReference type="OrthoDB" id="6507154at2"/>
<sequence length="474" mass="46512">MLATSCRTLSVLMCSSLILAAQPASEAQAGSGGAVAAGFAGFALGVIAGSAISRQHSGGTVRRSHSSGGSRPKASRQVARRSAETVAVQKALAFYGLYTGAIDGLAGPGTRAAVSALQTKMGWAVTGTLKPDEQAALLAQYASDQKGGPAPATGNNTGPKVDELFAMINGQNRPGAAGQQGGVVMVPGGPANGAPGAAAVVSPQPQPGLQPEPLQVAAAPGDGFRIHCPDISGSAAAAVPAGLTLTGTGSLVPEQFCRARTAAFVDSAGAFSGLGEAERGHVQSACAQMTDAMRPRLTQLATSAPAAFVQAIGAEFAGFTEAQKDQAAGNFNVCIGVGYAADRGDMVASAALGLVALGDTGYGEIVAAALALGAGMPGNGAKAIEWLDYTADEIEAGAEPVQSDTGVERASILRLMADQIGGPKMVTAAGRSDAPGLTPVAAKLEPAPVGGIVPAHAVPAGGGGTVVALAETGA</sequence>
<feature type="signal peptide" evidence="2">
    <location>
        <begin position="1"/>
        <end position="29"/>
    </location>
</feature>
<dbReference type="InterPro" id="IPR002477">
    <property type="entry name" value="Peptidoglycan-bd-like"/>
</dbReference>
<organism evidence="4 5">
    <name type="scientific">Propylenella binzhouense</name>
    <dbReference type="NCBI Taxonomy" id="2555902"/>
    <lineage>
        <taxon>Bacteria</taxon>
        <taxon>Pseudomonadati</taxon>
        <taxon>Pseudomonadota</taxon>
        <taxon>Alphaproteobacteria</taxon>
        <taxon>Hyphomicrobiales</taxon>
        <taxon>Propylenellaceae</taxon>
        <taxon>Propylenella</taxon>
    </lineage>
</organism>
<dbReference type="InterPro" id="IPR036365">
    <property type="entry name" value="PGBD-like_sf"/>
</dbReference>
<proteinExistence type="predicted"/>
<accession>A0A964T8J2</accession>
<dbReference type="AlphaFoldDB" id="A0A964T8J2"/>
<protein>
    <submittedName>
        <fullName evidence="4">Peptidoglycan-binding protein</fullName>
    </submittedName>
</protein>
<evidence type="ECO:0000313" key="4">
    <source>
        <dbReference type="EMBL" id="MYZ50439.1"/>
    </source>
</evidence>
<evidence type="ECO:0000256" key="1">
    <source>
        <dbReference type="SAM" id="MobiDB-lite"/>
    </source>
</evidence>
<feature type="domain" description="Peptidoglycan binding-like" evidence="3">
    <location>
        <begin position="82"/>
        <end position="131"/>
    </location>
</feature>
<dbReference type="Gene3D" id="1.10.101.10">
    <property type="entry name" value="PGBD-like superfamily/PGBD"/>
    <property type="match status" value="1"/>
</dbReference>
<dbReference type="Pfam" id="PF01471">
    <property type="entry name" value="PG_binding_1"/>
    <property type="match status" value="1"/>
</dbReference>
<comment type="caution">
    <text evidence="4">The sequence shown here is derived from an EMBL/GenBank/DDBJ whole genome shotgun (WGS) entry which is preliminary data.</text>
</comment>
<evidence type="ECO:0000259" key="3">
    <source>
        <dbReference type="Pfam" id="PF01471"/>
    </source>
</evidence>
<dbReference type="InterPro" id="IPR036366">
    <property type="entry name" value="PGBDSf"/>
</dbReference>
<reference evidence="4" key="1">
    <citation type="submission" date="2019-03" db="EMBL/GenBank/DDBJ databases">
        <title>Afifella sp. nov., isolated from activated sludge.</title>
        <authorList>
            <person name="Li Q."/>
            <person name="Liu Y."/>
        </authorList>
    </citation>
    <scope>NUCLEOTIDE SEQUENCE</scope>
    <source>
        <strain evidence="4">L72</strain>
    </source>
</reference>